<organism evidence="1 2">
    <name type="scientific">Platysternon megacephalum</name>
    <name type="common">big-headed turtle</name>
    <dbReference type="NCBI Taxonomy" id="55544"/>
    <lineage>
        <taxon>Eukaryota</taxon>
        <taxon>Metazoa</taxon>
        <taxon>Chordata</taxon>
        <taxon>Craniata</taxon>
        <taxon>Vertebrata</taxon>
        <taxon>Euteleostomi</taxon>
        <taxon>Archelosauria</taxon>
        <taxon>Testudinata</taxon>
        <taxon>Testudines</taxon>
        <taxon>Cryptodira</taxon>
        <taxon>Durocryptodira</taxon>
        <taxon>Testudinoidea</taxon>
        <taxon>Platysternidae</taxon>
        <taxon>Platysternon</taxon>
    </lineage>
</organism>
<dbReference type="Proteomes" id="UP000297703">
    <property type="component" value="Unassembled WGS sequence"/>
</dbReference>
<evidence type="ECO:0000313" key="1">
    <source>
        <dbReference type="EMBL" id="TFK08057.1"/>
    </source>
</evidence>
<accession>A0A4D9ECK3</accession>
<gene>
    <name evidence="1" type="ORF">DR999_PMT09047</name>
</gene>
<comment type="caution">
    <text evidence="1">The sequence shown here is derived from an EMBL/GenBank/DDBJ whole genome shotgun (WGS) entry which is preliminary data.</text>
</comment>
<protein>
    <submittedName>
        <fullName evidence="1">Galectin-1</fullName>
    </submittedName>
</protein>
<dbReference type="AlphaFoldDB" id="A0A4D9ECK3"/>
<reference evidence="1 2" key="1">
    <citation type="submission" date="2019-04" db="EMBL/GenBank/DDBJ databases">
        <title>Draft genome of the big-headed turtle Platysternon megacephalum.</title>
        <authorList>
            <person name="Gong S."/>
        </authorList>
    </citation>
    <scope>NUCLEOTIDE SEQUENCE [LARGE SCALE GENOMIC DNA]</scope>
    <source>
        <strain evidence="1">DO16091913</strain>
        <tissue evidence="1">Muscle</tissue>
    </source>
</reference>
<name>A0A4D9ECK3_9SAUR</name>
<keyword evidence="2" id="KW-1185">Reference proteome</keyword>
<evidence type="ECO:0000313" key="2">
    <source>
        <dbReference type="Proteomes" id="UP000297703"/>
    </source>
</evidence>
<sequence length="163" mass="18554">MFLTHQKSSAARRLIVPLVLRSACTHRAILLQLLPRAVAHSRCYLLKRSTLTPVMVSQVPPQWRPPCIVPDTEQMYVPVHPGGIRSQRSKVKPYRSVPCSSFFPLLLSCMPLALFKDHVLSLLCQQSMVAAWVLEDACPHFECFYCFIDTMRKKTMHGPCFSI</sequence>
<reference evidence="1 2" key="2">
    <citation type="submission" date="2019-04" db="EMBL/GenBank/DDBJ databases">
        <title>The genome sequence of big-headed turtle.</title>
        <authorList>
            <person name="Gong S."/>
        </authorList>
    </citation>
    <scope>NUCLEOTIDE SEQUENCE [LARGE SCALE GENOMIC DNA]</scope>
    <source>
        <strain evidence="1">DO16091913</strain>
        <tissue evidence="1">Muscle</tissue>
    </source>
</reference>
<dbReference type="EMBL" id="QXTE01000073">
    <property type="protein sequence ID" value="TFK08057.1"/>
    <property type="molecule type" value="Genomic_DNA"/>
</dbReference>
<proteinExistence type="predicted"/>